<accession>W0A9I6</accession>
<comment type="similarity">
    <text evidence="2">Belongs to the PpiC/parvulin rotamase family.</text>
</comment>
<dbReference type="AlphaFoldDB" id="W0A9I6"/>
<keyword evidence="6" id="KW-1133">Transmembrane helix</keyword>
<evidence type="ECO:0000256" key="3">
    <source>
        <dbReference type="ARBA" id="ARBA00013194"/>
    </source>
</evidence>
<feature type="domain" description="PpiC" evidence="7">
    <location>
        <begin position="131"/>
        <end position="239"/>
    </location>
</feature>
<evidence type="ECO:0000256" key="1">
    <source>
        <dbReference type="ARBA" id="ARBA00000971"/>
    </source>
</evidence>
<evidence type="ECO:0000256" key="6">
    <source>
        <dbReference type="SAM" id="Phobius"/>
    </source>
</evidence>
<organism evidence="8 9">
    <name type="scientific">Sphingomonas sanxanigenens DSM 19645 = NX02</name>
    <dbReference type="NCBI Taxonomy" id="1123269"/>
    <lineage>
        <taxon>Bacteria</taxon>
        <taxon>Pseudomonadati</taxon>
        <taxon>Pseudomonadota</taxon>
        <taxon>Alphaproteobacteria</taxon>
        <taxon>Sphingomonadales</taxon>
        <taxon>Sphingomonadaceae</taxon>
        <taxon>Sphingomonas</taxon>
    </lineage>
</organism>
<dbReference type="InterPro" id="IPR000297">
    <property type="entry name" value="PPIase_PpiC"/>
</dbReference>
<dbReference type="HOGENOM" id="CLU_067345_0_0_5"/>
<dbReference type="PROSITE" id="PS50198">
    <property type="entry name" value="PPIC_PPIASE_2"/>
    <property type="match status" value="1"/>
</dbReference>
<evidence type="ECO:0000259" key="7">
    <source>
        <dbReference type="PROSITE" id="PS50198"/>
    </source>
</evidence>
<proteinExistence type="inferred from homology"/>
<keyword evidence="4 5" id="KW-0697">Rotamase</keyword>
<sequence length="285" mass="31618">MATAQGAAVRGGSARGFDARRIGAALKAGVRDPLFAFLIVGGGFFAAYAAVEASRKPPVHYSTEVKRALVDEFQTLAGRKATAADEAKMQKDFITDELLFREAIARGMHLTDGPTRKRLIDKVRYLIAGAPAEPTEEQIVNHYSENLKRYRAEPKTSFSQIFFSAAPKDPAGTLAALNRGDAVAGDDFWLGRDYPRYGDSMVRGIFGQPFIETLAKAPTGQWIGPVRTPRGWHFVRKDEAIAPALMPYSDIRDQVRQDYMMAETEGTIDREIAKLKEEYDVRIDR</sequence>
<evidence type="ECO:0000313" key="9">
    <source>
        <dbReference type="Proteomes" id="UP000018851"/>
    </source>
</evidence>
<keyword evidence="9" id="KW-1185">Reference proteome</keyword>
<name>W0A9I6_9SPHN</name>
<dbReference type="Pfam" id="PF13145">
    <property type="entry name" value="Rotamase_2"/>
    <property type="match status" value="1"/>
</dbReference>
<evidence type="ECO:0000256" key="2">
    <source>
        <dbReference type="ARBA" id="ARBA00007656"/>
    </source>
</evidence>
<feature type="transmembrane region" description="Helical" evidence="6">
    <location>
        <begin position="34"/>
        <end position="51"/>
    </location>
</feature>
<dbReference type="EMBL" id="CP006644">
    <property type="protein sequence ID" value="AHE53142.1"/>
    <property type="molecule type" value="Genomic_DNA"/>
</dbReference>
<evidence type="ECO:0000256" key="4">
    <source>
        <dbReference type="ARBA" id="ARBA00023110"/>
    </source>
</evidence>
<protein>
    <recommendedName>
        <fullName evidence="3">peptidylprolyl isomerase</fullName>
        <ecNumber evidence="3">5.2.1.8</ecNumber>
    </recommendedName>
</protein>
<reference evidence="8 9" key="1">
    <citation type="submission" date="2013-07" db="EMBL/GenBank/DDBJ databases">
        <title>Completed genome of Sphingomonas sanxanigenens NX02.</title>
        <authorList>
            <person name="Ma T."/>
            <person name="Huang H."/>
            <person name="Wu M."/>
            <person name="Li X."/>
            <person name="Li G."/>
        </authorList>
    </citation>
    <scope>NUCLEOTIDE SEQUENCE [LARGE SCALE GENOMIC DNA]</scope>
    <source>
        <strain evidence="8 9">NX02</strain>
    </source>
</reference>
<keyword evidence="5" id="KW-0413">Isomerase</keyword>
<evidence type="ECO:0000256" key="5">
    <source>
        <dbReference type="PROSITE-ProRule" id="PRU00278"/>
    </source>
</evidence>
<keyword evidence="6" id="KW-0472">Membrane</keyword>
<dbReference type="STRING" id="1123269.NX02_07075"/>
<dbReference type="InterPro" id="IPR050245">
    <property type="entry name" value="PrsA_foldase"/>
</dbReference>
<dbReference type="PANTHER" id="PTHR47245">
    <property type="entry name" value="PEPTIDYLPROLYL ISOMERASE"/>
    <property type="match status" value="1"/>
</dbReference>
<dbReference type="EC" id="5.2.1.8" evidence="3"/>
<dbReference type="eggNOG" id="COG0760">
    <property type="taxonomic scope" value="Bacteria"/>
</dbReference>
<dbReference type="OrthoDB" id="196786at2"/>
<keyword evidence="6" id="KW-0812">Transmembrane</keyword>
<dbReference type="GO" id="GO:0003755">
    <property type="term" value="F:peptidyl-prolyl cis-trans isomerase activity"/>
    <property type="evidence" value="ECO:0007669"/>
    <property type="project" value="UniProtKB-KW"/>
</dbReference>
<dbReference type="KEGG" id="ssan:NX02_07075"/>
<dbReference type="Proteomes" id="UP000018851">
    <property type="component" value="Chromosome"/>
</dbReference>
<dbReference type="RefSeq" id="WP_025291411.1">
    <property type="nucleotide sequence ID" value="NZ_CP006644.1"/>
</dbReference>
<comment type="catalytic activity">
    <reaction evidence="1">
        <text>[protein]-peptidylproline (omega=180) = [protein]-peptidylproline (omega=0)</text>
        <dbReference type="Rhea" id="RHEA:16237"/>
        <dbReference type="Rhea" id="RHEA-COMP:10747"/>
        <dbReference type="Rhea" id="RHEA-COMP:10748"/>
        <dbReference type="ChEBI" id="CHEBI:83833"/>
        <dbReference type="ChEBI" id="CHEBI:83834"/>
        <dbReference type="EC" id="5.2.1.8"/>
    </reaction>
</comment>
<gene>
    <name evidence="8" type="ORF">NX02_07075</name>
</gene>
<dbReference type="PATRIC" id="fig|1123269.5.peg.1370"/>
<evidence type="ECO:0000313" key="8">
    <source>
        <dbReference type="EMBL" id="AHE53142.1"/>
    </source>
</evidence>
<dbReference type="PANTHER" id="PTHR47245:SF2">
    <property type="entry name" value="PEPTIDYL-PROLYL CIS-TRANS ISOMERASE HP_0175-RELATED"/>
    <property type="match status" value="1"/>
</dbReference>